<organism evidence="2 3">
    <name type="scientific">Candidatus Roizmanbacteria bacterium GW2011_GWA1_41_13</name>
    <dbReference type="NCBI Taxonomy" id="1618474"/>
    <lineage>
        <taxon>Bacteria</taxon>
        <taxon>Candidatus Roizmaniibacteriota</taxon>
    </lineage>
</organism>
<evidence type="ECO:0000256" key="1">
    <source>
        <dbReference type="SAM" id="MobiDB-lite"/>
    </source>
</evidence>
<protein>
    <recommendedName>
        <fullName evidence="4">Phosphoglycerate mutase</fullName>
    </recommendedName>
</protein>
<proteinExistence type="predicted"/>
<name>A0A0G0UUI9_9BACT</name>
<dbReference type="AlphaFoldDB" id="A0A0G0UUI9"/>
<accession>A0A0G0UUI9</accession>
<comment type="caution">
    <text evidence="2">The sequence shown here is derived from an EMBL/GenBank/DDBJ whole genome shotgun (WGS) entry which is preliminary data.</text>
</comment>
<feature type="region of interest" description="Disordered" evidence="1">
    <location>
        <begin position="1"/>
        <end position="23"/>
    </location>
</feature>
<dbReference type="Proteomes" id="UP000034961">
    <property type="component" value="Unassembled WGS sequence"/>
</dbReference>
<reference evidence="2 3" key="1">
    <citation type="journal article" date="2015" name="Nature">
        <title>rRNA introns, odd ribosomes, and small enigmatic genomes across a large radiation of phyla.</title>
        <authorList>
            <person name="Brown C.T."/>
            <person name="Hug L.A."/>
            <person name="Thomas B.C."/>
            <person name="Sharon I."/>
            <person name="Castelle C.J."/>
            <person name="Singh A."/>
            <person name="Wilkins M.J."/>
            <person name="Williams K.H."/>
            <person name="Banfield J.F."/>
        </authorList>
    </citation>
    <scope>NUCLEOTIDE SEQUENCE [LARGE SCALE GENOMIC DNA]</scope>
</reference>
<feature type="compositionally biased region" description="Basic and acidic residues" evidence="1">
    <location>
        <begin position="1"/>
        <end position="11"/>
    </location>
</feature>
<evidence type="ECO:0008006" key="4">
    <source>
        <dbReference type="Google" id="ProtNLM"/>
    </source>
</evidence>
<evidence type="ECO:0000313" key="2">
    <source>
        <dbReference type="EMBL" id="KKR91181.1"/>
    </source>
</evidence>
<sequence>MSEPTPREQKPIEQPLVKEQADPEAYEQIEALWNDPEIVSYSLRRHGNYERDRTSTMRGSLTPESIQEVKAHAQDWVTRLPGQTEVEIYQSPSFMPVKRTDQKTGEEKTIRPMRATITASLYEKAVFGDLKAVRTESGEVVSARRVTEPRLGDFLESSTDAEGIGHFYDVLGETYKGLTSEFWDDYTHDTLDPKVAEAIKDCSGTDSMGLAKNVATFIEDTHAKASTAQDSKNKHAVLAVTHGESMRSFTYFIGKYLEHTKTADEATVDAFRNQDFSYNEGVDIHVTPDEVTIVVANKHAAALKLEDFKQYLHGLREEKESHAAEIIS</sequence>
<dbReference type="EMBL" id="LCAN01000044">
    <property type="protein sequence ID" value="KKR91181.1"/>
    <property type="molecule type" value="Genomic_DNA"/>
</dbReference>
<gene>
    <name evidence="2" type="ORF">UU41_C0044G0003</name>
</gene>
<evidence type="ECO:0000313" key="3">
    <source>
        <dbReference type="Proteomes" id="UP000034961"/>
    </source>
</evidence>